<dbReference type="Pfam" id="PF14012">
    <property type="entry name" value="DUF4229"/>
    <property type="match status" value="1"/>
</dbReference>
<evidence type="ECO:0000313" key="4">
    <source>
        <dbReference type="Proteomes" id="UP001157109"/>
    </source>
</evidence>
<evidence type="ECO:0008006" key="5">
    <source>
        <dbReference type="Google" id="ProtNLM"/>
    </source>
</evidence>
<protein>
    <recommendedName>
        <fullName evidence="5">DUF4229 domain-containing protein</fullName>
    </recommendedName>
</protein>
<dbReference type="InterPro" id="IPR025323">
    <property type="entry name" value="DUF4229"/>
</dbReference>
<feature type="transmembrane region" description="Helical" evidence="2">
    <location>
        <begin position="7"/>
        <end position="27"/>
    </location>
</feature>
<feature type="region of interest" description="Disordered" evidence="1">
    <location>
        <begin position="83"/>
        <end position="104"/>
    </location>
</feature>
<organism evidence="3 4">
    <name type="scientific">Arsenicicoccus piscis</name>
    <dbReference type="NCBI Taxonomy" id="673954"/>
    <lineage>
        <taxon>Bacteria</taxon>
        <taxon>Bacillati</taxon>
        <taxon>Actinomycetota</taxon>
        <taxon>Actinomycetes</taxon>
        <taxon>Micrococcales</taxon>
        <taxon>Intrasporangiaceae</taxon>
        <taxon>Arsenicicoccus</taxon>
    </lineage>
</organism>
<keyword evidence="2" id="KW-0472">Membrane</keyword>
<gene>
    <name evidence="3" type="ORF">GCM10025862_02230</name>
</gene>
<feature type="transmembrane region" description="Helical" evidence="2">
    <location>
        <begin position="33"/>
        <end position="51"/>
    </location>
</feature>
<dbReference type="Proteomes" id="UP001157109">
    <property type="component" value="Unassembled WGS sequence"/>
</dbReference>
<keyword evidence="4" id="KW-1185">Reference proteome</keyword>
<accession>A0ABQ6HJ13</accession>
<dbReference type="EMBL" id="BSUJ01000001">
    <property type="protein sequence ID" value="GMA18202.1"/>
    <property type="molecule type" value="Genomic_DNA"/>
</dbReference>
<sequence>MIQMAPALRYTLLRFALFIGCCGLFWLLGLRGLALIVVGGVASMGLSLWLLQRPRDELSARIDERVQHRTAVKRSRWAAQIDADADAEDAEVGRDDRGPRESRS</sequence>
<comment type="caution">
    <text evidence="3">The sequence shown here is derived from an EMBL/GenBank/DDBJ whole genome shotgun (WGS) entry which is preliminary data.</text>
</comment>
<evidence type="ECO:0000256" key="2">
    <source>
        <dbReference type="SAM" id="Phobius"/>
    </source>
</evidence>
<name>A0ABQ6HJ13_9MICO</name>
<feature type="compositionally biased region" description="Basic and acidic residues" evidence="1">
    <location>
        <begin position="91"/>
        <end position="104"/>
    </location>
</feature>
<keyword evidence="2" id="KW-1133">Transmembrane helix</keyword>
<keyword evidence="2" id="KW-0812">Transmembrane</keyword>
<proteinExistence type="predicted"/>
<reference evidence="4" key="1">
    <citation type="journal article" date="2019" name="Int. J. Syst. Evol. Microbiol.">
        <title>The Global Catalogue of Microorganisms (GCM) 10K type strain sequencing project: providing services to taxonomists for standard genome sequencing and annotation.</title>
        <authorList>
            <consortium name="The Broad Institute Genomics Platform"/>
            <consortium name="The Broad Institute Genome Sequencing Center for Infectious Disease"/>
            <person name="Wu L."/>
            <person name="Ma J."/>
        </authorList>
    </citation>
    <scope>NUCLEOTIDE SEQUENCE [LARGE SCALE GENOMIC DNA]</scope>
    <source>
        <strain evidence="4">NBRC 105830</strain>
    </source>
</reference>
<evidence type="ECO:0000313" key="3">
    <source>
        <dbReference type="EMBL" id="GMA18202.1"/>
    </source>
</evidence>
<evidence type="ECO:0000256" key="1">
    <source>
        <dbReference type="SAM" id="MobiDB-lite"/>
    </source>
</evidence>